<organism evidence="3">
    <name type="scientific">Pararge aegeria</name>
    <name type="common">speckled wood butterfly</name>
    <dbReference type="NCBI Taxonomy" id="116150"/>
    <lineage>
        <taxon>Eukaryota</taxon>
        <taxon>Metazoa</taxon>
        <taxon>Ecdysozoa</taxon>
        <taxon>Arthropoda</taxon>
        <taxon>Hexapoda</taxon>
        <taxon>Insecta</taxon>
        <taxon>Pterygota</taxon>
        <taxon>Neoptera</taxon>
        <taxon>Endopterygota</taxon>
        <taxon>Lepidoptera</taxon>
        <taxon>Glossata</taxon>
        <taxon>Ditrysia</taxon>
        <taxon>Papilionoidea</taxon>
        <taxon>Nymphalidae</taxon>
        <taxon>Satyrinae</taxon>
        <taxon>Satyrini</taxon>
        <taxon>Parargina</taxon>
        <taxon>Pararge</taxon>
    </lineage>
</organism>
<feature type="signal peptide" evidence="2">
    <location>
        <begin position="1"/>
        <end position="19"/>
    </location>
</feature>
<protein>
    <submittedName>
        <fullName evidence="3">Type-2 histone deacetylase 2</fullName>
    </submittedName>
</protein>
<proteinExistence type="predicted"/>
<reference evidence="3" key="2">
    <citation type="submission" date="2013-05" db="EMBL/GenBank/DDBJ databases">
        <authorList>
            <person name="Carter J.-M."/>
            <person name="Baker S.C."/>
            <person name="Pink R."/>
            <person name="Carter D.R.F."/>
            <person name="Collins A."/>
            <person name="Tomlin J."/>
            <person name="Gibbs M."/>
            <person name="Breuker C.J."/>
        </authorList>
    </citation>
    <scope>NUCLEOTIDE SEQUENCE</scope>
    <source>
        <tissue evidence="3">Ovary</tissue>
    </source>
</reference>
<feature type="region of interest" description="Disordered" evidence="1">
    <location>
        <begin position="557"/>
        <end position="605"/>
    </location>
</feature>
<sequence length="1292" mass="144502">MWKRLLVLALLVQRKLIASEQVNGETENKRTSRQLNFGDCCPCPGQATFHDLESATTRLDAASVGDDSCPCRSTSDSEGASSMFRPVFRAIDPSVSTLPKKEERKPLLNPEVGLASSVLETLREVTDQEYQEALERDAARSASKIMDPEISEIEPSNVVNIILSPKEENNDDIISEATENKGTSCILPPLSTNTNEHLRLQPPMKLLKQLLTPPKISSNGILNRNRFDMDGSASNTQERLLQPLKNNILDNIMTRSNLLNLRPLSNTDNRDFLTSPNILQKYYMKNNIKDRMLLRNRPLLDVQPKATNKHKGLFTKNTVGYEDSVNEPDETPGFNSVKKFEMPDEDNILQSTACMEMVKEANMSLKDNLKDFDAVPSSSKTIEVKNPNIIETPNIMEQDTEADTFNDKVLDKDINTSNLNTLQTVTEINRFPENSEVTTEVIGEDAKFVDKQNNDSEIEITTEHLDNLQDMDSEPSITRNIVRNFQDAENRECASSTKGKSNNEESPENLMSSYAEKDKNNSEIKPLPNIKANIYRTLENFKKANEKIQEKLRSNVQNALQSRIPSDEPHKISVNTDTQPHSEIHASSGEQSREHTNSITTTKKNITTQDLQKMSDSLLKVALKDDSESSTISYNNEELKENQSAEIVEEVSDKNDMITSPTTLNLKNDTINLKNIDGKINKNVETVENICDNKIIVSKNSDFSKINNEHNEMTAQPSNSVFNSISRLDLDPSKLGLLHGDSTVQLQDKIEPMEGIKDFFNNLRSSKTDAVTNDAGRSVLLANQPRLGYKKDINDDSSNGISGDYMPKFNYNSNLSSYKAKVASPKSLDIKSLVPTPPLNSDKDADILGLASQRIPQTSNYKNLLKNNVGSGLNPLFKPLHNPKMLQDTFSSIVPSLPERVQSHSNNIFKSFRDSVTLGEREPLRINQNNLLGESLINPDNLFGAMLKTHEDFNDRLQTFHSDLNRRISSISPKTPFDSSRLLWPESRLKNSKNGADFYDVLNKNIRTLPGKTKSSTMKNTILLKNTPIMESIKKKTADAALRSNKNAMLRHNAKPKVSILPQQTNVGLKKGPIAINTHKSYLNTKKTPKHNIKIKPLKENKVTISFATTTIQPNTLKSGFKPLHPTDSLRSRSTVGSVKLPKFSKSSDKKPTLKSKLELNDPEILASDIKESKVKLPRISVEESESVHSGNQNNENRRFASRQEANRRKSLLLSKLKNAFPTGTATNDMKRNNNLLLSTHNENGLDASQSASNTVDTSISAVSLAGETPKDNQQFKCKMVCIKDFLESKDT</sequence>
<feature type="compositionally biased region" description="Basic and acidic residues" evidence="1">
    <location>
        <begin position="1146"/>
        <end position="1156"/>
    </location>
</feature>
<keyword evidence="2" id="KW-0732">Signal</keyword>
<accession>S4P5R3</accession>
<evidence type="ECO:0000313" key="3">
    <source>
        <dbReference type="EMBL" id="JAA87211.1"/>
    </source>
</evidence>
<feature type="region of interest" description="Disordered" evidence="1">
    <location>
        <begin position="488"/>
        <end position="510"/>
    </location>
</feature>
<evidence type="ECO:0000256" key="2">
    <source>
        <dbReference type="SAM" id="SignalP"/>
    </source>
</evidence>
<feature type="chain" id="PRO_5004531829" evidence="2">
    <location>
        <begin position="20"/>
        <end position="1292"/>
    </location>
</feature>
<dbReference type="EMBL" id="GAIX01005349">
    <property type="protein sequence ID" value="JAA87211.1"/>
    <property type="molecule type" value="Transcribed_RNA"/>
</dbReference>
<evidence type="ECO:0000256" key="1">
    <source>
        <dbReference type="SAM" id="MobiDB-lite"/>
    </source>
</evidence>
<reference evidence="3" key="1">
    <citation type="journal article" date="2013" name="BMC Genomics">
        <title>Unscrambling butterfly oogenesis.</title>
        <authorList>
            <person name="Carter J.M."/>
            <person name="Baker S.C."/>
            <person name="Pink R."/>
            <person name="Carter D.R."/>
            <person name="Collins A."/>
            <person name="Tomlin J."/>
            <person name="Gibbs M."/>
            <person name="Breuker C.J."/>
        </authorList>
    </citation>
    <scope>NUCLEOTIDE SEQUENCE</scope>
    <source>
        <tissue evidence="3">Ovary</tissue>
    </source>
</reference>
<feature type="region of interest" description="Disordered" evidence="1">
    <location>
        <begin position="1182"/>
        <end position="1206"/>
    </location>
</feature>
<name>S4P5R3_9NEOP</name>
<feature type="region of interest" description="Disordered" evidence="1">
    <location>
        <begin position="1116"/>
        <end position="1156"/>
    </location>
</feature>